<evidence type="ECO:0000256" key="1">
    <source>
        <dbReference type="SAM" id="MobiDB-lite"/>
    </source>
</evidence>
<feature type="compositionally biased region" description="Low complexity" evidence="1">
    <location>
        <begin position="1"/>
        <end position="11"/>
    </location>
</feature>
<feature type="region of interest" description="Disordered" evidence="1">
    <location>
        <begin position="1"/>
        <end position="102"/>
    </location>
</feature>
<dbReference type="AlphaFoldDB" id="A0AAD5RG11"/>
<feature type="compositionally biased region" description="Basic and acidic residues" evidence="1">
    <location>
        <begin position="60"/>
        <end position="83"/>
    </location>
</feature>
<comment type="caution">
    <text evidence="2">The sequence shown here is derived from an EMBL/GenBank/DDBJ whole genome shotgun (WGS) entry which is preliminary data.</text>
</comment>
<reference evidence="2" key="1">
    <citation type="submission" date="2022-07" db="EMBL/GenBank/DDBJ databases">
        <title>Draft genome sequence of Zalerion maritima ATCC 34329, a (micro)plastics degrading marine fungus.</title>
        <authorList>
            <person name="Paco A."/>
            <person name="Goncalves M.F.M."/>
            <person name="Rocha-Santos T.A.P."/>
            <person name="Alves A."/>
        </authorList>
    </citation>
    <scope>NUCLEOTIDE SEQUENCE</scope>
    <source>
        <strain evidence="2">ATCC 34329</strain>
    </source>
</reference>
<evidence type="ECO:0000313" key="2">
    <source>
        <dbReference type="EMBL" id="KAJ2890992.1"/>
    </source>
</evidence>
<evidence type="ECO:0000313" key="3">
    <source>
        <dbReference type="Proteomes" id="UP001201980"/>
    </source>
</evidence>
<accession>A0AAD5RG11</accession>
<proteinExistence type="predicted"/>
<feature type="compositionally biased region" description="Low complexity" evidence="1">
    <location>
        <begin position="30"/>
        <end position="57"/>
    </location>
</feature>
<name>A0AAD5RG11_9PEZI</name>
<feature type="compositionally biased region" description="Gly residues" evidence="1">
    <location>
        <begin position="12"/>
        <end position="29"/>
    </location>
</feature>
<dbReference type="Proteomes" id="UP001201980">
    <property type="component" value="Unassembled WGS sequence"/>
</dbReference>
<dbReference type="EMBL" id="JAKWBI020001266">
    <property type="protein sequence ID" value="KAJ2890992.1"/>
    <property type="molecule type" value="Genomic_DNA"/>
</dbReference>
<keyword evidence="3" id="KW-1185">Reference proteome</keyword>
<organism evidence="2 3">
    <name type="scientific">Zalerion maritima</name>
    <dbReference type="NCBI Taxonomy" id="339359"/>
    <lineage>
        <taxon>Eukaryota</taxon>
        <taxon>Fungi</taxon>
        <taxon>Dikarya</taxon>
        <taxon>Ascomycota</taxon>
        <taxon>Pezizomycotina</taxon>
        <taxon>Sordariomycetes</taxon>
        <taxon>Lulworthiomycetidae</taxon>
        <taxon>Lulworthiales</taxon>
        <taxon>Lulworthiaceae</taxon>
        <taxon>Zalerion</taxon>
    </lineage>
</organism>
<gene>
    <name evidence="2" type="ORF">MKZ38_001067</name>
</gene>
<protein>
    <submittedName>
        <fullName evidence="2">Uncharacterized protein</fullName>
    </submittedName>
</protein>
<sequence>MSTSGSASSPEPGGGQAPGSGAAAYGGYGQPATAVSQQHSAYASLSRRSSSQSHQFSTTMRDRQARGKDPYEDDGLRVWERRISLGTPKPGIGDASAKSGRV</sequence>